<evidence type="ECO:0000313" key="2">
    <source>
        <dbReference type="EMBL" id="GAH23706.1"/>
    </source>
</evidence>
<name>X1DRR8_9ZZZZ</name>
<dbReference type="AlphaFoldDB" id="X1DRR8"/>
<comment type="caution">
    <text evidence="2">The sequence shown here is derived from an EMBL/GenBank/DDBJ whole genome shotgun (WGS) entry which is preliminary data.</text>
</comment>
<accession>X1DRR8</accession>
<dbReference type="SUPFAM" id="SSF53448">
    <property type="entry name" value="Nucleotide-diphospho-sugar transferases"/>
    <property type="match status" value="1"/>
</dbReference>
<dbReference type="InterPro" id="IPR001173">
    <property type="entry name" value="Glyco_trans_2-like"/>
</dbReference>
<dbReference type="PANTHER" id="PTHR48090">
    <property type="entry name" value="UNDECAPRENYL-PHOSPHATE 4-DEOXY-4-FORMAMIDO-L-ARABINOSE TRANSFERASE-RELATED"/>
    <property type="match status" value="1"/>
</dbReference>
<sequence length="249" mass="28100">MSKEKVIVVMPAYNAGKTLREAYESIPHHIVDKVILVDDVSQDETVVIARGLDIKTVVHSTNRGYGGNQKTCYMQALDEEADFIVMLHPDGQYDPKMIPQLLEPLKRRQADVVLGSRMLIKGGALKGGMPLYKYMANRLLTFLENLVLGLGLSEFHTGYRAYTRRFIETIPFLQNSNDFVFDTEIIGQAAVFNFKIAEVPIVTRYFNEASSVDFKVGLVYGLKTVLTLGKYLLHRFGLVKCKLFISQNI</sequence>
<dbReference type="InterPro" id="IPR029044">
    <property type="entry name" value="Nucleotide-diphossugar_trans"/>
</dbReference>
<gene>
    <name evidence="2" type="ORF">S03H2_05027</name>
</gene>
<dbReference type="EMBL" id="BARU01002056">
    <property type="protein sequence ID" value="GAH23706.1"/>
    <property type="molecule type" value="Genomic_DNA"/>
</dbReference>
<proteinExistence type="predicted"/>
<protein>
    <recommendedName>
        <fullName evidence="1">Glycosyltransferase 2-like domain-containing protein</fullName>
    </recommendedName>
</protein>
<dbReference type="Pfam" id="PF00535">
    <property type="entry name" value="Glycos_transf_2"/>
    <property type="match status" value="1"/>
</dbReference>
<dbReference type="PANTHER" id="PTHR48090:SF7">
    <property type="entry name" value="RFBJ PROTEIN"/>
    <property type="match status" value="1"/>
</dbReference>
<organism evidence="2">
    <name type="scientific">marine sediment metagenome</name>
    <dbReference type="NCBI Taxonomy" id="412755"/>
    <lineage>
        <taxon>unclassified sequences</taxon>
        <taxon>metagenomes</taxon>
        <taxon>ecological metagenomes</taxon>
    </lineage>
</organism>
<dbReference type="CDD" id="cd04179">
    <property type="entry name" value="DPM_DPG-synthase_like"/>
    <property type="match status" value="1"/>
</dbReference>
<dbReference type="InterPro" id="IPR050256">
    <property type="entry name" value="Glycosyltransferase_2"/>
</dbReference>
<evidence type="ECO:0000259" key="1">
    <source>
        <dbReference type="Pfam" id="PF00535"/>
    </source>
</evidence>
<dbReference type="Gene3D" id="3.90.550.10">
    <property type="entry name" value="Spore Coat Polysaccharide Biosynthesis Protein SpsA, Chain A"/>
    <property type="match status" value="1"/>
</dbReference>
<reference evidence="2" key="1">
    <citation type="journal article" date="2014" name="Front. Microbiol.">
        <title>High frequency of phylogenetically diverse reductive dehalogenase-homologous genes in deep subseafloor sedimentary metagenomes.</title>
        <authorList>
            <person name="Kawai M."/>
            <person name="Futagami T."/>
            <person name="Toyoda A."/>
            <person name="Takaki Y."/>
            <person name="Nishi S."/>
            <person name="Hori S."/>
            <person name="Arai W."/>
            <person name="Tsubouchi T."/>
            <person name="Morono Y."/>
            <person name="Uchiyama I."/>
            <person name="Ito T."/>
            <person name="Fujiyama A."/>
            <person name="Inagaki F."/>
            <person name="Takami H."/>
        </authorList>
    </citation>
    <scope>NUCLEOTIDE SEQUENCE</scope>
    <source>
        <strain evidence="2">Expedition CK06-06</strain>
    </source>
</reference>
<feature type="domain" description="Glycosyltransferase 2-like" evidence="1">
    <location>
        <begin position="8"/>
        <end position="168"/>
    </location>
</feature>